<reference evidence="1" key="1">
    <citation type="journal article" date="2014" name="Front. Microbiol.">
        <title>High frequency of phylogenetically diverse reductive dehalogenase-homologous genes in deep subseafloor sedimentary metagenomes.</title>
        <authorList>
            <person name="Kawai M."/>
            <person name="Futagami T."/>
            <person name="Toyoda A."/>
            <person name="Takaki Y."/>
            <person name="Nishi S."/>
            <person name="Hori S."/>
            <person name="Arai W."/>
            <person name="Tsubouchi T."/>
            <person name="Morono Y."/>
            <person name="Uchiyama I."/>
            <person name="Ito T."/>
            <person name="Fujiyama A."/>
            <person name="Inagaki F."/>
            <person name="Takami H."/>
        </authorList>
    </citation>
    <scope>NUCLEOTIDE SEQUENCE</scope>
    <source>
        <strain evidence="1">Expedition CK06-06</strain>
    </source>
</reference>
<dbReference type="InterPro" id="IPR015421">
    <property type="entry name" value="PyrdxlP-dep_Trfase_major"/>
</dbReference>
<gene>
    <name evidence="1" type="ORF">S01H4_28171</name>
</gene>
<protein>
    <submittedName>
        <fullName evidence="1">Uncharacterized protein</fullName>
    </submittedName>
</protein>
<dbReference type="AlphaFoldDB" id="X1BNZ4"/>
<sequence length="61" mass="6679">PNLAIDVSCGGLGLTELEMVKHLSSLVGWDWRKSYGVFTFGGKGTDLYAIKVALQRSCPEY</sequence>
<dbReference type="EMBL" id="BART01013936">
    <property type="protein sequence ID" value="GAG82912.1"/>
    <property type="molecule type" value="Genomic_DNA"/>
</dbReference>
<feature type="non-terminal residue" evidence="1">
    <location>
        <position position="1"/>
    </location>
</feature>
<evidence type="ECO:0000313" key="1">
    <source>
        <dbReference type="EMBL" id="GAG82912.1"/>
    </source>
</evidence>
<comment type="caution">
    <text evidence="1">The sequence shown here is derived from an EMBL/GenBank/DDBJ whole genome shotgun (WGS) entry which is preliminary data.</text>
</comment>
<organism evidence="1">
    <name type="scientific">marine sediment metagenome</name>
    <dbReference type="NCBI Taxonomy" id="412755"/>
    <lineage>
        <taxon>unclassified sequences</taxon>
        <taxon>metagenomes</taxon>
        <taxon>ecological metagenomes</taxon>
    </lineage>
</organism>
<dbReference type="Gene3D" id="3.40.640.10">
    <property type="entry name" value="Type I PLP-dependent aspartate aminotransferase-like (Major domain)"/>
    <property type="match status" value="1"/>
</dbReference>
<name>X1BNZ4_9ZZZZ</name>
<accession>X1BNZ4</accession>
<proteinExistence type="predicted"/>